<sequence length="220" mass="25697">MNKQTFWTIVNMIKGHTIFSNQQKSVELQLSVTLFLLGRKFTIWDIASKFGISIGSVVKYTQRVIIAIQSLRSQYLLMELTLTYMKHLANHVQGVIDHLGQFINYDIGWPASVYDAKVFSNSSLYIQQHILFQSEDYVLTDSTYPISKNCISSFKVLTGQQRLFNKKYNKTRVVMEQVFCRLKNQFEFLKEVRNRNTKLATKFIDIVLILHNIVKRNNDI</sequence>
<evidence type="ECO:0000313" key="4">
    <source>
        <dbReference type="EMBL" id="CAI2178623.1"/>
    </source>
</evidence>
<name>A0A9W4SRC6_9GLOM</name>
<gene>
    <name evidence="4" type="ORF">FWILDA_LOCUS8679</name>
</gene>
<evidence type="ECO:0000256" key="2">
    <source>
        <dbReference type="ARBA" id="ARBA00022723"/>
    </source>
</evidence>
<evidence type="ECO:0000313" key="5">
    <source>
        <dbReference type="Proteomes" id="UP001153678"/>
    </source>
</evidence>
<dbReference type="Proteomes" id="UP001153678">
    <property type="component" value="Unassembled WGS sequence"/>
</dbReference>
<dbReference type="GO" id="GO:0046872">
    <property type="term" value="F:metal ion binding"/>
    <property type="evidence" value="ECO:0007669"/>
    <property type="project" value="UniProtKB-KW"/>
</dbReference>
<comment type="caution">
    <text evidence="4">The sequence shown here is derived from an EMBL/GenBank/DDBJ whole genome shotgun (WGS) entry which is preliminary data.</text>
</comment>
<organism evidence="4 5">
    <name type="scientific">Funneliformis geosporum</name>
    <dbReference type="NCBI Taxonomy" id="1117311"/>
    <lineage>
        <taxon>Eukaryota</taxon>
        <taxon>Fungi</taxon>
        <taxon>Fungi incertae sedis</taxon>
        <taxon>Mucoromycota</taxon>
        <taxon>Glomeromycotina</taxon>
        <taxon>Glomeromycetes</taxon>
        <taxon>Glomerales</taxon>
        <taxon>Glomeraceae</taxon>
        <taxon>Funneliformis</taxon>
    </lineage>
</organism>
<accession>A0A9W4SRC6</accession>
<evidence type="ECO:0000259" key="3">
    <source>
        <dbReference type="Pfam" id="PF13359"/>
    </source>
</evidence>
<reference evidence="4" key="1">
    <citation type="submission" date="2022-08" db="EMBL/GenBank/DDBJ databases">
        <authorList>
            <person name="Kallberg Y."/>
            <person name="Tangrot J."/>
            <person name="Rosling A."/>
        </authorList>
    </citation>
    <scope>NUCLEOTIDE SEQUENCE</scope>
    <source>
        <strain evidence="4">Wild A</strain>
    </source>
</reference>
<keyword evidence="5" id="KW-1185">Reference proteome</keyword>
<dbReference type="Pfam" id="PF13359">
    <property type="entry name" value="DDE_Tnp_4"/>
    <property type="match status" value="1"/>
</dbReference>
<comment type="cofactor">
    <cofactor evidence="1">
        <name>a divalent metal cation</name>
        <dbReference type="ChEBI" id="CHEBI:60240"/>
    </cofactor>
</comment>
<dbReference type="AlphaFoldDB" id="A0A9W4SRC6"/>
<protein>
    <submittedName>
        <fullName evidence="4">6721_t:CDS:1</fullName>
    </submittedName>
</protein>
<evidence type="ECO:0000256" key="1">
    <source>
        <dbReference type="ARBA" id="ARBA00001968"/>
    </source>
</evidence>
<dbReference type="InterPro" id="IPR027806">
    <property type="entry name" value="HARBI1_dom"/>
</dbReference>
<keyword evidence="2" id="KW-0479">Metal-binding</keyword>
<dbReference type="EMBL" id="CAMKVN010001891">
    <property type="protein sequence ID" value="CAI2178623.1"/>
    <property type="molecule type" value="Genomic_DNA"/>
</dbReference>
<dbReference type="OrthoDB" id="2445244at2759"/>
<proteinExistence type="predicted"/>
<feature type="domain" description="DDE Tnp4" evidence="3">
    <location>
        <begin position="85"/>
        <end position="212"/>
    </location>
</feature>